<dbReference type="EMBL" id="QWVT01000029">
    <property type="protein sequence ID" value="RID83141.1"/>
    <property type="molecule type" value="Genomic_DNA"/>
</dbReference>
<accession>A0A398B0A4</accession>
<organism evidence="1 2">
    <name type="scientific">Mesobacillus zeae</name>
    <dbReference type="NCBI Taxonomy" id="1917180"/>
    <lineage>
        <taxon>Bacteria</taxon>
        <taxon>Bacillati</taxon>
        <taxon>Bacillota</taxon>
        <taxon>Bacilli</taxon>
        <taxon>Bacillales</taxon>
        <taxon>Bacillaceae</taxon>
        <taxon>Mesobacillus</taxon>
    </lineage>
</organism>
<reference evidence="1 2" key="1">
    <citation type="submission" date="2018-08" db="EMBL/GenBank/DDBJ databases">
        <title>Bacillus jemisoniae sp. nov., Bacillus chryseoplanitiae sp. nov., Bacillus resnikiae sp. nov., and Bacillus frankliniae sp. nov., isolated from Viking spacecraft and associated surfaces.</title>
        <authorList>
            <person name="Seuylemezian A."/>
            <person name="Vaishampayan P."/>
        </authorList>
    </citation>
    <scope>NUCLEOTIDE SEQUENCE [LARGE SCALE GENOMIC DNA]</scope>
    <source>
        <strain evidence="1 2">JJ-247</strain>
    </source>
</reference>
<dbReference type="RefSeq" id="WP_119113987.1">
    <property type="nucleotide sequence ID" value="NZ_CBCSEO010000003.1"/>
</dbReference>
<dbReference type="AlphaFoldDB" id="A0A398B0A4"/>
<evidence type="ECO:0000313" key="2">
    <source>
        <dbReference type="Proteomes" id="UP000265816"/>
    </source>
</evidence>
<name>A0A398B0A4_9BACI</name>
<proteinExistence type="predicted"/>
<keyword evidence="2" id="KW-1185">Reference proteome</keyword>
<comment type="caution">
    <text evidence="1">The sequence shown here is derived from an EMBL/GenBank/DDBJ whole genome shotgun (WGS) entry which is preliminary data.</text>
</comment>
<dbReference type="OrthoDB" id="2989999at2"/>
<gene>
    <name evidence="1" type="ORF">D1970_16605</name>
</gene>
<evidence type="ECO:0000313" key="1">
    <source>
        <dbReference type="EMBL" id="RID83141.1"/>
    </source>
</evidence>
<sequence>MEKFFKNDSRLGIPVPDLDREWEWEAYPAEVQDRILLHWENIRGSIPDRIVDLEKIINKKQSQLEDEQDFKKSCCLNSEIAELASVINELWLWYRTSQDVTGKIHL</sequence>
<protein>
    <recommendedName>
        <fullName evidence="3">Radical SAM protein</fullName>
    </recommendedName>
</protein>
<evidence type="ECO:0008006" key="3">
    <source>
        <dbReference type="Google" id="ProtNLM"/>
    </source>
</evidence>
<dbReference type="Proteomes" id="UP000265816">
    <property type="component" value="Unassembled WGS sequence"/>
</dbReference>